<evidence type="ECO:0000313" key="3">
    <source>
        <dbReference type="Proteomes" id="UP001187471"/>
    </source>
</evidence>
<reference evidence="2" key="1">
    <citation type="submission" date="2022-12" db="EMBL/GenBank/DDBJ databases">
        <title>Draft genome assemblies for two species of Escallonia (Escalloniales).</title>
        <authorList>
            <person name="Chanderbali A."/>
            <person name="Dervinis C."/>
            <person name="Anghel I."/>
            <person name="Soltis D."/>
            <person name="Soltis P."/>
            <person name="Zapata F."/>
        </authorList>
    </citation>
    <scope>NUCLEOTIDE SEQUENCE</scope>
    <source>
        <strain evidence="2">UCBG92.1500</strain>
        <tissue evidence="2">Leaf</tissue>
    </source>
</reference>
<comment type="caution">
    <text evidence="2">The sequence shown here is derived from an EMBL/GenBank/DDBJ whole genome shotgun (WGS) entry which is preliminary data.</text>
</comment>
<dbReference type="Gene3D" id="1.20.120.20">
    <property type="entry name" value="Apolipoprotein"/>
    <property type="match status" value="1"/>
</dbReference>
<protein>
    <submittedName>
        <fullName evidence="2">Uncharacterized protein</fullName>
    </submittedName>
</protein>
<feature type="region of interest" description="Disordered" evidence="1">
    <location>
        <begin position="62"/>
        <end position="225"/>
    </location>
</feature>
<feature type="compositionally biased region" description="Basic and acidic residues" evidence="1">
    <location>
        <begin position="135"/>
        <end position="152"/>
    </location>
</feature>
<name>A0AA88U7N3_9ASTE</name>
<dbReference type="Proteomes" id="UP001187471">
    <property type="component" value="Unassembled WGS sequence"/>
</dbReference>
<dbReference type="EMBL" id="JAVXUO010002322">
    <property type="protein sequence ID" value="KAK2974369.1"/>
    <property type="molecule type" value="Genomic_DNA"/>
</dbReference>
<gene>
    <name evidence="2" type="ORF">RJ640_021225</name>
</gene>
<organism evidence="2 3">
    <name type="scientific">Escallonia rubra</name>
    <dbReference type="NCBI Taxonomy" id="112253"/>
    <lineage>
        <taxon>Eukaryota</taxon>
        <taxon>Viridiplantae</taxon>
        <taxon>Streptophyta</taxon>
        <taxon>Embryophyta</taxon>
        <taxon>Tracheophyta</taxon>
        <taxon>Spermatophyta</taxon>
        <taxon>Magnoliopsida</taxon>
        <taxon>eudicotyledons</taxon>
        <taxon>Gunneridae</taxon>
        <taxon>Pentapetalae</taxon>
        <taxon>asterids</taxon>
        <taxon>campanulids</taxon>
        <taxon>Escalloniales</taxon>
        <taxon>Escalloniaceae</taxon>
        <taxon>Escallonia</taxon>
    </lineage>
</organism>
<dbReference type="PANTHER" id="PTHR47372">
    <property type="entry name" value="DAUER UP-REGULATED-RELATED"/>
    <property type="match status" value="1"/>
</dbReference>
<sequence>MTHGYGSDSSGFASGSPVGLTLSLSPACLATIDLTGSDAISDIEKVALASLAYSIDRSEKMSREQQGYYRAGEAKGQAQFRLHSTKQEKTGQMADTVRDKAHETKDKASEMAGNARDRTQESKDQTGSYLSDKTAAAKDKTWETTQAAKDKAAGATQATKEKASEMAESGKETAQAGKENTGSVLQKTGEQVKSMAQGAADAVKQTFGMADEPEDQNKATKKDNY</sequence>
<dbReference type="GO" id="GO:0005634">
    <property type="term" value="C:nucleus"/>
    <property type="evidence" value="ECO:0007669"/>
    <property type="project" value="TreeGrafter"/>
</dbReference>
<proteinExistence type="predicted"/>
<evidence type="ECO:0000256" key="1">
    <source>
        <dbReference type="SAM" id="MobiDB-lite"/>
    </source>
</evidence>
<evidence type="ECO:0000313" key="2">
    <source>
        <dbReference type="EMBL" id="KAK2974369.1"/>
    </source>
</evidence>
<accession>A0AA88U7N3</accession>
<dbReference type="AlphaFoldDB" id="A0AA88U7N3"/>
<feature type="compositionally biased region" description="Basic and acidic residues" evidence="1">
    <location>
        <begin position="215"/>
        <end position="225"/>
    </location>
</feature>
<dbReference type="PANTHER" id="PTHR47372:SF11">
    <property type="entry name" value="RE19971P"/>
    <property type="match status" value="1"/>
</dbReference>
<keyword evidence="3" id="KW-1185">Reference proteome</keyword>
<feature type="compositionally biased region" description="Basic and acidic residues" evidence="1">
    <location>
        <begin position="96"/>
        <end position="124"/>
    </location>
</feature>
<feature type="compositionally biased region" description="Polar residues" evidence="1">
    <location>
        <begin position="178"/>
        <end position="191"/>
    </location>
</feature>
<feature type="compositionally biased region" description="Basic and acidic residues" evidence="1">
    <location>
        <begin position="159"/>
        <end position="171"/>
    </location>
</feature>